<protein>
    <submittedName>
        <fullName evidence="1 3">Ribosomal protein L27 L41 mitochondrial</fullName>
    </submittedName>
</protein>
<dbReference type="WBParaSite" id="EgrG_000995100">
    <property type="protein sequence ID" value="EgrG_000995100"/>
    <property type="gene ID" value="EgrG_000995100"/>
</dbReference>
<accession>A0A068WHR6</accession>
<dbReference type="Proteomes" id="UP000492820">
    <property type="component" value="Unassembled WGS sequence"/>
</dbReference>
<reference evidence="1 2" key="1">
    <citation type="journal article" date="2013" name="Nature">
        <title>The genomes of four tapeworm species reveal adaptations to parasitism.</title>
        <authorList>
            <person name="Tsai I.J."/>
            <person name="Zarowiecki M."/>
            <person name="Holroyd N."/>
            <person name="Garciarrubio A."/>
            <person name="Sanchez-Flores A."/>
            <person name="Brooks K.L."/>
            <person name="Tracey A."/>
            <person name="Bobes R.J."/>
            <person name="Fragoso G."/>
            <person name="Sciutto E."/>
            <person name="Aslett M."/>
            <person name="Beasley H."/>
            <person name="Bennett H.M."/>
            <person name="Cai J."/>
            <person name="Camicia F."/>
            <person name="Clark R."/>
            <person name="Cucher M."/>
            <person name="De Silva N."/>
            <person name="Day T.A."/>
            <person name="Deplazes P."/>
            <person name="Estrada K."/>
            <person name="Fernandez C."/>
            <person name="Holland P.W."/>
            <person name="Hou J."/>
            <person name="Hu S."/>
            <person name="Huckvale T."/>
            <person name="Hung S.S."/>
            <person name="Kamenetzky L."/>
            <person name="Keane J.A."/>
            <person name="Kiss F."/>
            <person name="Koziol U."/>
            <person name="Lambert O."/>
            <person name="Liu K."/>
            <person name="Luo X."/>
            <person name="Luo Y."/>
            <person name="Macchiaroli N."/>
            <person name="Nichol S."/>
            <person name="Paps J."/>
            <person name="Parkinson J."/>
            <person name="Pouchkina-Stantcheva N."/>
            <person name="Riddiford N."/>
            <person name="Rosenzvit M."/>
            <person name="Salinas G."/>
            <person name="Wasmuth J.D."/>
            <person name="Zamanian M."/>
            <person name="Zheng Y."/>
            <person name="Cai X."/>
            <person name="Soberon X."/>
            <person name="Olson P.D."/>
            <person name="Laclette J.P."/>
            <person name="Brehm K."/>
            <person name="Berriman M."/>
            <person name="Garciarrubio A."/>
            <person name="Bobes R.J."/>
            <person name="Fragoso G."/>
            <person name="Sanchez-Flores A."/>
            <person name="Estrada K."/>
            <person name="Cevallos M.A."/>
            <person name="Morett E."/>
            <person name="Gonzalez V."/>
            <person name="Portillo T."/>
            <person name="Ochoa-Leyva A."/>
            <person name="Jose M.V."/>
            <person name="Sciutto E."/>
            <person name="Landa A."/>
            <person name="Jimenez L."/>
            <person name="Valdes V."/>
            <person name="Carrero J.C."/>
            <person name="Larralde C."/>
            <person name="Morales-Montor J."/>
            <person name="Limon-Lason J."/>
            <person name="Soberon X."/>
            <person name="Laclette J.P."/>
        </authorList>
    </citation>
    <scope>NUCLEOTIDE SEQUENCE [LARGE SCALE GENOMIC DNA]</scope>
</reference>
<name>A0A068WHR6_ECHGR</name>
<dbReference type="AlphaFoldDB" id="A0A068WHR6"/>
<keyword evidence="1" id="KW-0689">Ribosomal protein</keyword>
<proteinExistence type="predicted"/>
<sequence>MVIKLCLVGHLCRGISTSSVLSRQKIAYVQRYKWLLDVCKSRRRARYPWIPREPPTSCVVNGEVQEMPEMRVEFVVPENLDRCELKPYVSWQAANPFLKYVIQTRFDNFIKLEVVRRRLSQSYDVPFLLNSCMYSLKSLDKIDKQIFIITSLLYVLHI</sequence>
<gene>
    <name evidence="1" type="ORF">EgrG_000995100</name>
</gene>
<evidence type="ECO:0000313" key="1">
    <source>
        <dbReference type="EMBL" id="CDS17214.1"/>
    </source>
</evidence>
<dbReference type="EMBL" id="LK028577">
    <property type="protein sequence ID" value="CDS17214.1"/>
    <property type="molecule type" value="Genomic_DNA"/>
</dbReference>
<reference evidence="1" key="2">
    <citation type="submission" date="2014-06" db="EMBL/GenBank/DDBJ databases">
        <authorList>
            <person name="Aslett M."/>
        </authorList>
    </citation>
    <scope>NUCLEOTIDE SEQUENCE</scope>
</reference>
<evidence type="ECO:0000313" key="3">
    <source>
        <dbReference type="WBParaSite" id="EgrG_000995100"/>
    </source>
</evidence>
<organism evidence="1">
    <name type="scientific">Echinococcus granulosus</name>
    <name type="common">Hydatid tapeworm</name>
    <dbReference type="NCBI Taxonomy" id="6210"/>
    <lineage>
        <taxon>Eukaryota</taxon>
        <taxon>Metazoa</taxon>
        <taxon>Spiralia</taxon>
        <taxon>Lophotrochozoa</taxon>
        <taxon>Platyhelminthes</taxon>
        <taxon>Cestoda</taxon>
        <taxon>Eucestoda</taxon>
        <taxon>Cyclophyllidea</taxon>
        <taxon>Taeniidae</taxon>
        <taxon>Echinococcus</taxon>
        <taxon>Echinococcus granulosus group</taxon>
    </lineage>
</organism>
<reference evidence="3" key="3">
    <citation type="submission" date="2020-10" db="UniProtKB">
        <authorList>
            <consortium name="WormBaseParasite"/>
        </authorList>
    </citation>
    <scope>IDENTIFICATION</scope>
</reference>
<evidence type="ECO:0000313" key="2">
    <source>
        <dbReference type="Proteomes" id="UP000492820"/>
    </source>
</evidence>
<dbReference type="GO" id="GO:0005840">
    <property type="term" value="C:ribosome"/>
    <property type="evidence" value="ECO:0007669"/>
    <property type="project" value="UniProtKB-KW"/>
</dbReference>
<keyword evidence="1" id="KW-0687">Ribonucleoprotein</keyword>